<dbReference type="InterPro" id="IPR035892">
    <property type="entry name" value="C2_domain_sf"/>
</dbReference>
<organism evidence="2 3">
    <name type="scientific">Plectus sambesii</name>
    <dbReference type="NCBI Taxonomy" id="2011161"/>
    <lineage>
        <taxon>Eukaryota</taxon>
        <taxon>Metazoa</taxon>
        <taxon>Ecdysozoa</taxon>
        <taxon>Nematoda</taxon>
        <taxon>Chromadorea</taxon>
        <taxon>Plectida</taxon>
        <taxon>Plectina</taxon>
        <taxon>Plectoidea</taxon>
        <taxon>Plectidae</taxon>
        <taxon>Plectus</taxon>
    </lineage>
</organism>
<dbReference type="PANTHER" id="PTHR10024:SF344">
    <property type="entry name" value="SYNAPTOTAGMIN-7"/>
    <property type="match status" value="1"/>
</dbReference>
<protein>
    <submittedName>
        <fullName evidence="3">C2 domain-containing protein</fullName>
    </submittedName>
</protein>
<dbReference type="PROSITE" id="PS50004">
    <property type="entry name" value="C2"/>
    <property type="match status" value="1"/>
</dbReference>
<dbReference type="GO" id="GO:0006906">
    <property type="term" value="P:vesicle fusion"/>
    <property type="evidence" value="ECO:0007669"/>
    <property type="project" value="TreeGrafter"/>
</dbReference>
<dbReference type="GO" id="GO:0098793">
    <property type="term" value="C:presynapse"/>
    <property type="evidence" value="ECO:0007669"/>
    <property type="project" value="GOC"/>
</dbReference>
<evidence type="ECO:0000313" key="2">
    <source>
        <dbReference type="Proteomes" id="UP000887566"/>
    </source>
</evidence>
<dbReference type="InterPro" id="IPR000008">
    <property type="entry name" value="C2_dom"/>
</dbReference>
<feature type="domain" description="C2" evidence="1">
    <location>
        <begin position="140"/>
        <end position="275"/>
    </location>
</feature>
<dbReference type="GO" id="GO:0005509">
    <property type="term" value="F:calcium ion binding"/>
    <property type="evidence" value="ECO:0007669"/>
    <property type="project" value="TreeGrafter"/>
</dbReference>
<dbReference type="CDD" id="cd00276">
    <property type="entry name" value="C2B_Synaptotagmin"/>
    <property type="match status" value="1"/>
</dbReference>
<dbReference type="GO" id="GO:0070382">
    <property type="term" value="C:exocytic vesicle"/>
    <property type="evidence" value="ECO:0007669"/>
    <property type="project" value="TreeGrafter"/>
</dbReference>
<dbReference type="Pfam" id="PF00168">
    <property type="entry name" value="C2"/>
    <property type="match status" value="2"/>
</dbReference>
<dbReference type="PANTHER" id="PTHR10024">
    <property type="entry name" value="SYNAPTOTAGMIN"/>
    <property type="match status" value="1"/>
</dbReference>
<dbReference type="FunFam" id="2.60.40.150:FF:000329">
    <property type="entry name" value="SyNapTotagmin"/>
    <property type="match status" value="1"/>
</dbReference>
<dbReference type="Proteomes" id="UP000887566">
    <property type="component" value="Unplaced"/>
</dbReference>
<dbReference type="GO" id="GO:0030424">
    <property type="term" value="C:axon"/>
    <property type="evidence" value="ECO:0007669"/>
    <property type="project" value="TreeGrafter"/>
</dbReference>
<dbReference type="GO" id="GO:0000149">
    <property type="term" value="F:SNARE binding"/>
    <property type="evidence" value="ECO:0007669"/>
    <property type="project" value="TreeGrafter"/>
</dbReference>
<dbReference type="GO" id="GO:0001786">
    <property type="term" value="F:phosphatidylserine binding"/>
    <property type="evidence" value="ECO:0007669"/>
    <property type="project" value="TreeGrafter"/>
</dbReference>
<reference evidence="3" key="1">
    <citation type="submission" date="2022-11" db="UniProtKB">
        <authorList>
            <consortium name="WormBaseParasite"/>
        </authorList>
    </citation>
    <scope>IDENTIFICATION</scope>
</reference>
<name>A0A914WCF4_9BILA</name>
<dbReference type="Gene3D" id="2.60.40.150">
    <property type="entry name" value="C2 domain"/>
    <property type="match status" value="2"/>
</dbReference>
<dbReference type="GO" id="GO:0048791">
    <property type="term" value="P:calcium ion-regulated exocytosis of neurotransmitter"/>
    <property type="evidence" value="ECO:0007669"/>
    <property type="project" value="TreeGrafter"/>
</dbReference>
<keyword evidence="2" id="KW-1185">Reference proteome</keyword>
<accession>A0A914WCF4</accession>
<sequence>MDRLAACHAMHGFLHAHGGKRKHAGPASSHLKAGRSLSLADRRGLISPMRSAARGLISPLPSSRRHSMKKLQDMTMVMQVMDYDRFSNDDPIGEILLPMKNVKFENSPVYWKHLQKPTVHKQMEQHHHRAKTCSKLAQEHVGEFMISLCYLPECNKITAIVIKAKDLPSKDVIGSSDPYVKLWLVQAGNKLEKRKTTIKAQTLSPVFNESFAFSVPDKEKLAKEVNLVATVMDYDLISSNDEIGHTIIGPLGSDTGEKHWKDMLEHPEQPIAMWHKLAPRW</sequence>
<evidence type="ECO:0000259" key="1">
    <source>
        <dbReference type="PROSITE" id="PS50004"/>
    </source>
</evidence>
<dbReference type="SUPFAM" id="SSF49562">
    <property type="entry name" value="C2 domain (Calcium/lipid-binding domain, CaLB)"/>
    <property type="match status" value="2"/>
</dbReference>
<dbReference type="SMART" id="SM00239">
    <property type="entry name" value="C2"/>
    <property type="match status" value="1"/>
</dbReference>
<dbReference type="AlphaFoldDB" id="A0A914WCF4"/>
<dbReference type="WBParaSite" id="PSAMB.scaffold3722size17122.g22420.t1">
    <property type="protein sequence ID" value="PSAMB.scaffold3722size17122.g22420.t1"/>
    <property type="gene ID" value="PSAMB.scaffold3722size17122.g22420"/>
</dbReference>
<dbReference type="GO" id="GO:0005886">
    <property type="term" value="C:plasma membrane"/>
    <property type="evidence" value="ECO:0007669"/>
    <property type="project" value="TreeGrafter"/>
</dbReference>
<dbReference type="PRINTS" id="PR00360">
    <property type="entry name" value="C2DOMAIN"/>
</dbReference>
<dbReference type="GO" id="GO:0005544">
    <property type="term" value="F:calcium-dependent phospholipid binding"/>
    <property type="evidence" value="ECO:0007669"/>
    <property type="project" value="TreeGrafter"/>
</dbReference>
<evidence type="ECO:0000313" key="3">
    <source>
        <dbReference type="WBParaSite" id="PSAMB.scaffold3722size17122.g22420.t1"/>
    </source>
</evidence>
<dbReference type="GO" id="GO:0030276">
    <property type="term" value="F:clathrin binding"/>
    <property type="evidence" value="ECO:0007669"/>
    <property type="project" value="TreeGrafter"/>
</dbReference>
<proteinExistence type="predicted"/>